<keyword evidence="13" id="KW-1185">Reference proteome</keyword>
<dbReference type="Gene3D" id="2.60.120.10">
    <property type="entry name" value="Jelly Rolls"/>
    <property type="match status" value="2"/>
</dbReference>
<evidence type="ECO:0000313" key="12">
    <source>
        <dbReference type="EMBL" id="SHF20986.1"/>
    </source>
</evidence>
<feature type="active site" evidence="9">
    <location>
        <position position="192"/>
    </location>
</feature>
<dbReference type="SUPFAM" id="SSF51182">
    <property type="entry name" value="RmlC-like cupins"/>
    <property type="match status" value="1"/>
</dbReference>
<feature type="binding site" evidence="8">
    <location>
        <position position="97"/>
    </location>
    <ligand>
        <name>Zn(2+)</name>
        <dbReference type="ChEBI" id="CHEBI:29105"/>
    </ligand>
</feature>
<dbReference type="GO" id="GO:0008270">
    <property type="term" value="F:zinc ion binding"/>
    <property type="evidence" value="ECO:0007669"/>
    <property type="project" value="UniProtKB-UniRule"/>
</dbReference>
<evidence type="ECO:0000256" key="4">
    <source>
        <dbReference type="ARBA" id="ARBA00022723"/>
    </source>
</evidence>
<feature type="domain" description="Phosphomannose isomerase type I catalytic" evidence="10">
    <location>
        <begin position="5"/>
        <end position="108"/>
    </location>
</feature>
<evidence type="ECO:0000313" key="13">
    <source>
        <dbReference type="Proteomes" id="UP000184476"/>
    </source>
</evidence>
<comment type="similarity">
    <text evidence="2 7">Belongs to the mannose-6-phosphate isomerase type 1 family.</text>
</comment>
<evidence type="ECO:0000259" key="10">
    <source>
        <dbReference type="Pfam" id="PF20511"/>
    </source>
</evidence>
<dbReference type="NCBIfam" id="TIGR00218">
    <property type="entry name" value="manA"/>
    <property type="match status" value="1"/>
</dbReference>
<proteinExistence type="inferred from homology"/>
<evidence type="ECO:0000256" key="1">
    <source>
        <dbReference type="ARBA" id="ARBA00000757"/>
    </source>
</evidence>
<feature type="domain" description="Mannose-6-phosphate isomerase cupin" evidence="11">
    <location>
        <begin position="238"/>
        <end position="314"/>
    </location>
</feature>
<evidence type="ECO:0000256" key="9">
    <source>
        <dbReference type="PIRSR" id="PIRSR036894-2"/>
    </source>
</evidence>
<reference evidence="12 13" key="1">
    <citation type="submission" date="2016-11" db="EMBL/GenBank/DDBJ databases">
        <authorList>
            <person name="Jaros S."/>
            <person name="Januszkiewicz K."/>
            <person name="Wedrychowicz H."/>
        </authorList>
    </citation>
    <scope>NUCLEOTIDE SEQUENCE [LARGE SCALE GENOMIC DNA]</scope>
    <source>
        <strain evidence="12 13">DSM 44666</strain>
    </source>
</reference>
<dbReference type="RefSeq" id="WP_175552384.1">
    <property type="nucleotide sequence ID" value="NZ_FQVL01000010.1"/>
</dbReference>
<evidence type="ECO:0000256" key="5">
    <source>
        <dbReference type="ARBA" id="ARBA00022833"/>
    </source>
</evidence>
<protein>
    <recommendedName>
        <fullName evidence="3 7">Mannose-6-phosphate isomerase</fullName>
        <ecNumber evidence="3 7">5.3.1.8</ecNumber>
    </recommendedName>
</protein>
<evidence type="ECO:0000256" key="7">
    <source>
        <dbReference type="PIRNR" id="PIRNR036894"/>
    </source>
</evidence>
<sequence>MSYPLFLQPVMKKRIWGGTRLRDQFLYDIPSDQTGECWGISAHPHGKSTVKNGIYGGLDLNVLWENQRHLFGHTKGEVFPLLTKILDADQDLSIQVHPDDTYAQKVEAERSGKTECWYIIDCEKDAEIVYGHTAQSKEEFQQKYLSKDRDTLFRRLKIKPGDFFYVPSGTLHALCKGTLVLETQQNSDLTYRVYDYERVDEHGNIRELHINKALEVINFPHQDIFIQPITHVHQSTEIITYIENQFFTVQRWKTEGNTSFIQDKNFQIISVLNGEGEFFVKGERYPFFKGDHIILPFGLGEYQTSGNTEWIVSFISKDQ</sequence>
<dbReference type="EC" id="5.3.1.8" evidence="3 7"/>
<dbReference type="InterPro" id="IPR051804">
    <property type="entry name" value="Carb_Metab_Reg_Kinase/Isom"/>
</dbReference>
<dbReference type="InterPro" id="IPR014628">
    <property type="entry name" value="Man6P_isomerase_Firm_short"/>
</dbReference>
<dbReference type="InterPro" id="IPR046457">
    <property type="entry name" value="PMI_typeI_cat"/>
</dbReference>
<comment type="cofactor">
    <cofactor evidence="8">
        <name>Zn(2+)</name>
        <dbReference type="ChEBI" id="CHEBI:29105"/>
    </cofactor>
    <text evidence="8">Binds 1 zinc ion per subunit.</text>
</comment>
<dbReference type="PIRSF" id="PIRSF036894">
    <property type="entry name" value="PMI_Firm_short"/>
    <property type="match status" value="1"/>
</dbReference>
<keyword evidence="6 7" id="KW-0413">Isomerase</keyword>
<keyword evidence="5 7" id="KW-0862">Zinc</keyword>
<dbReference type="InterPro" id="IPR001250">
    <property type="entry name" value="Man6P_Isoase-1"/>
</dbReference>
<keyword evidence="4 7" id="KW-0479">Metal-binding</keyword>
<dbReference type="STRING" id="112248.SAMN05444392_11092"/>
<comment type="catalytic activity">
    <reaction evidence="1 7">
        <text>D-mannose 6-phosphate = D-fructose 6-phosphate</text>
        <dbReference type="Rhea" id="RHEA:12356"/>
        <dbReference type="ChEBI" id="CHEBI:58735"/>
        <dbReference type="ChEBI" id="CHEBI:61527"/>
        <dbReference type="EC" id="5.3.1.8"/>
    </reaction>
</comment>
<evidence type="ECO:0000256" key="3">
    <source>
        <dbReference type="ARBA" id="ARBA00011956"/>
    </source>
</evidence>
<dbReference type="Proteomes" id="UP000184476">
    <property type="component" value="Unassembled WGS sequence"/>
</dbReference>
<dbReference type="InterPro" id="IPR011051">
    <property type="entry name" value="RmlC_Cupin_sf"/>
</dbReference>
<dbReference type="EMBL" id="FQVL01000010">
    <property type="protein sequence ID" value="SHF20986.1"/>
    <property type="molecule type" value="Genomic_DNA"/>
</dbReference>
<dbReference type="Pfam" id="PF20511">
    <property type="entry name" value="PMI_typeI_cat"/>
    <property type="match status" value="1"/>
</dbReference>
<dbReference type="PANTHER" id="PTHR42742:SF3">
    <property type="entry name" value="FRUCTOKINASE"/>
    <property type="match status" value="1"/>
</dbReference>
<dbReference type="CDD" id="cd07010">
    <property type="entry name" value="cupin_PMI_type_I_N_bac"/>
    <property type="match status" value="1"/>
</dbReference>
<dbReference type="InterPro" id="IPR049071">
    <property type="entry name" value="MPI_cupin_dom"/>
</dbReference>
<gene>
    <name evidence="12" type="ORF">SAMN05444392_11092</name>
</gene>
<organism evidence="12 13">
    <name type="scientific">Seinonella peptonophila</name>
    <dbReference type="NCBI Taxonomy" id="112248"/>
    <lineage>
        <taxon>Bacteria</taxon>
        <taxon>Bacillati</taxon>
        <taxon>Bacillota</taxon>
        <taxon>Bacilli</taxon>
        <taxon>Bacillales</taxon>
        <taxon>Thermoactinomycetaceae</taxon>
        <taxon>Seinonella</taxon>
    </lineage>
</organism>
<name>A0A1M4ZTQ4_9BACL</name>
<evidence type="ECO:0000256" key="6">
    <source>
        <dbReference type="ARBA" id="ARBA00023235"/>
    </source>
</evidence>
<evidence type="ECO:0000256" key="2">
    <source>
        <dbReference type="ARBA" id="ARBA00010772"/>
    </source>
</evidence>
<dbReference type="PANTHER" id="PTHR42742">
    <property type="entry name" value="TRANSCRIPTIONAL REPRESSOR MPRA"/>
    <property type="match status" value="1"/>
</dbReference>
<evidence type="ECO:0000259" key="11">
    <source>
        <dbReference type="Pfam" id="PF21621"/>
    </source>
</evidence>
<dbReference type="GO" id="GO:0004476">
    <property type="term" value="F:mannose-6-phosphate isomerase activity"/>
    <property type="evidence" value="ECO:0007669"/>
    <property type="project" value="UniProtKB-UniRule"/>
</dbReference>
<evidence type="ECO:0000256" key="8">
    <source>
        <dbReference type="PIRSR" id="PIRSR036894-1"/>
    </source>
</evidence>
<dbReference type="GO" id="GO:0005975">
    <property type="term" value="P:carbohydrate metabolic process"/>
    <property type="evidence" value="ECO:0007669"/>
    <property type="project" value="UniProtKB-UniRule"/>
</dbReference>
<dbReference type="Pfam" id="PF21621">
    <property type="entry name" value="MPI_cupin_dom"/>
    <property type="match status" value="1"/>
</dbReference>
<feature type="binding site" evidence="8">
    <location>
        <position position="172"/>
    </location>
    <ligand>
        <name>Zn(2+)</name>
        <dbReference type="ChEBI" id="CHEBI:29105"/>
    </ligand>
</feature>
<feature type="binding site" evidence="8">
    <location>
        <position position="115"/>
    </location>
    <ligand>
        <name>Zn(2+)</name>
        <dbReference type="ChEBI" id="CHEBI:29105"/>
    </ligand>
</feature>
<dbReference type="InterPro" id="IPR014710">
    <property type="entry name" value="RmlC-like_jellyroll"/>
</dbReference>
<dbReference type="AlphaFoldDB" id="A0A1M4ZTQ4"/>
<accession>A0A1M4ZTQ4</accession>